<evidence type="ECO:0000313" key="2">
    <source>
        <dbReference type="EMBL" id="CAH1997619.1"/>
    </source>
</evidence>
<gene>
    <name evidence="2" type="ORF">ACAOBT_LOCUS23868</name>
</gene>
<sequence length="67" mass="7226">MERTSEGSPGDPSVIPSGEEVNSGVPERLENTNPSEASAAAEIKRLMDCVDNLNTQDYVQHKLAALR</sequence>
<reference evidence="2" key="1">
    <citation type="submission" date="2022-03" db="EMBL/GenBank/DDBJ databases">
        <authorList>
            <person name="Sayadi A."/>
        </authorList>
    </citation>
    <scope>NUCLEOTIDE SEQUENCE</scope>
</reference>
<organism evidence="2 3">
    <name type="scientific">Acanthoscelides obtectus</name>
    <name type="common">Bean weevil</name>
    <name type="synonym">Bruchus obtectus</name>
    <dbReference type="NCBI Taxonomy" id="200917"/>
    <lineage>
        <taxon>Eukaryota</taxon>
        <taxon>Metazoa</taxon>
        <taxon>Ecdysozoa</taxon>
        <taxon>Arthropoda</taxon>
        <taxon>Hexapoda</taxon>
        <taxon>Insecta</taxon>
        <taxon>Pterygota</taxon>
        <taxon>Neoptera</taxon>
        <taxon>Endopterygota</taxon>
        <taxon>Coleoptera</taxon>
        <taxon>Polyphaga</taxon>
        <taxon>Cucujiformia</taxon>
        <taxon>Chrysomeloidea</taxon>
        <taxon>Chrysomelidae</taxon>
        <taxon>Bruchinae</taxon>
        <taxon>Bruchini</taxon>
        <taxon>Acanthoscelides</taxon>
    </lineage>
</organism>
<dbReference type="EMBL" id="CAKOFQ010007297">
    <property type="protein sequence ID" value="CAH1997619.1"/>
    <property type="molecule type" value="Genomic_DNA"/>
</dbReference>
<dbReference type="AlphaFoldDB" id="A0A9P0PSU8"/>
<proteinExistence type="predicted"/>
<evidence type="ECO:0000256" key="1">
    <source>
        <dbReference type="SAM" id="MobiDB-lite"/>
    </source>
</evidence>
<keyword evidence="3" id="KW-1185">Reference proteome</keyword>
<accession>A0A9P0PSU8</accession>
<protein>
    <submittedName>
        <fullName evidence="2">Uncharacterized protein</fullName>
    </submittedName>
</protein>
<comment type="caution">
    <text evidence="2">The sequence shown here is derived from an EMBL/GenBank/DDBJ whole genome shotgun (WGS) entry which is preliminary data.</text>
</comment>
<dbReference type="Proteomes" id="UP001152888">
    <property type="component" value="Unassembled WGS sequence"/>
</dbReference>
<feature type="region of interest" description="Disordered" evidence="1">
    <location>
        <begin position="1"/>
        <end position="37"/>
    </location>
</feature>
<evidence type="ECO:0000313" key="3">
    <source>
        <dbReference type="Proteomes" id="UP001152888"/>
    </source>
</evidence>
<name>A0A9P0PSU8_ACAOB</name>